<dbReference type="KEGG" id="pbn:PADG_01274"/>
<dbReference type="OrthoDB" id="5422068at2759"/>
<dbReference type="GeneID" id="22580974"/>
<protein>
    <submittedName>
        <fullName evidence="1">Uncharacterized protein</fullName>
    </submittedName>
</protein>
<gene>
    <name evidence="1" type="ORF">PADG_01274</name>
</gene>
<name>C1G2V8_PARBD</name>
<dbReference type="AlphaFoldDB" id="C1G2V8"/>
<dbReference type="EMBL" id="KN275958">
    <property type="protein sequence ID" value="EEH45124.1"/>
    <property type="molecule type" value="Genomic_DNA"/>
</dbReference>
<evidence type="ECO:0000313" key="1">
    <source>
        <dbReference type="EMBL" id="EEH45124.1"/>
    </source>
</evidence>
<dbReference type="RefSeq" id="XP_010757390.1">
    <property type="nucleotide sequence ID" value="XM_010759088.1"/>
</dbReference>
<reference evidence="1 2" key="1">
    <citation type="journal article" date="2011" name="PLoS Genet.">
        <title>Comparative genomic analysis of human fungal pathogens causing paracoccidioidomycosis.</title>
        <authorList>
            <person name="Desjardins C.A."/>
            <person name="Champion M.D."/>
            <person name="Holder J.W."/>
            <person name="Muszewska A."/>
            <person name="Goldberg J."/>
            <person name="Bailao A.M."/>
            <person name="Brigido M.M."/>
            <person name="Ferreira M.E."/>
            <person name="Garcia A.M."/>
            <person name="Grynberg M."/>
            <person name="Gujja S."/>
            <person name="Heiman D.I."/>
            <person name="Henn M.R."/>
            <person name="Kodira C.D."/>
            <person name="Leon-Narvaez H."/>
            <person name="Longo L.V."/>
            <person name="Ma L.J."/>
            <person name="Malavazi I."/>
            <person name="Matsuo A.L."/>
            <person name="Morais F.V."/>
            <person name="Pereira M."/>
            <person name="Rodriguez-Brito S."/>
            <person name="Sakthikumar S."/>
            <person name="Salem-Izacc S.M."/>
            <person name="Sykes S.M."/>
            <person name="Teixeira M.M."/>
            <person name="Vallejo M.C."/>
            <person name="Walter M.E."/>
            <person name="Yandava C."/>
            <person name="Young S."/>
            <person name="Zeng Q."/>
            <person name="Zucker J."/>
            <person name="Felipe M.S."/>
            <person name="Goldman G.H."/>
            <person name="Haas B.J."/>
            <person name="McEwen J.G."/>
            <person name="Nino-Vega G."/>
            <person name="Puccia R."/>
            <person name="San-Blas G."/>
            <person name="Soares C.M."/>
            <person name="Birren B.W."/>
            <person name="Cuomo C.A."/>
        </authorList>
    </citation>
    <scope>NUCLEOTIDE SEQUENCE [LARGE SCALE GENOMIC DNA]</scope>
    <source>
        <strain evidence="1 2">Pb18</strain>
    </source>
</reference>
<dbReference type="InterPro" id="IPR011057">
    <property type="entry name" value="Mss4-like_sf"/>
</dbReference>
<dbReference type="SUPFAM" id="SSF51316">
    <property type="entry name" value="Mss4-like"/>
    <property type="match status" value="1"/>
</dbReference>
<proteinExistence type="predicted"/>
<dbReference type="HOGENOM" id="CLU_2321064_0_0_1"/>
<dbReference type="Gene3D" id="3.90.1590.10">
    <property type="entry name" value="glutathione-dependent formaldehyde- activating enzyme (gfa)"/>
    <property type="match status" value="1"/>
</dbReference>
<keyword evidence="2" id="KW-1185">Reference proteome</keyword>
<organism evidence="1 2">
    <name type="scientific">Paracoccidioides brasiliensis (strain Pb18)</name>
    <dbReference type="NCBI Taxonomy" id="502780"/>
    <lineage>
        <taxon>Eukaryota</taxon>
        <taxon>Fungi</taxon>
        <taxon>Dikarya</taxon>
        <taxon>Ascomycota</taxon>
        <taxon>Pezizomycotina</taxon>
        <taxon>Eurotiomycetes</taxon>
        <taxon>Eurotiomycetidae</taxon>
        <taxon>Onygenales</taxon>
        <taxon>Ajellomycetaceae</taxon>
        <taxon>Paracoccidioides</taxon>
    </lineage>
</organism>
<dbReference type="InParanoid" id="C1G2V8"/>
<sequence length="99" mass="10761">MDGCSGRMRRLPTFVPLSQLEPATGLDFEPWHSEVHSVSSEGVRRAFCGTCGATVFFWTEERRAVVDTAMGLAKRGRGFGGVLSDVEEREGEVIVGGEV</sequence>
<accession>C1G2V8</accession>
<evidence type="ECO:0000313" key="2">
    <source>
        <dbReference type="Proteomes" id="UP000001628"/>
    </source>
</evidence>
<dbReference type="Proteomes" id="UP000001628">
    <property type="component" value="Unassembled WGS sequence"/>
</dbReference>
<dbReference type="VEuPathDB" id="FungiDB:PADG_01274"/>